<keyword evidence="3" id="KW-1185">Reference proteome</keyword>
<proteinExistence type="predicted"/>
<feature type="compositionally biased region" description="Acidic residues" evidence="1">
    <location>
        <begin position="48"/>
        <end position="59"/>
    </location>
</feature>
<dbReference type="EMBL" id="JAGFBR010000019">
    <property type="protein sequence ID" value="KAH0449068.1"/>
    <property type="molecule type" value="Genomic_DNA"/>
</dbReference>
<organism evidence="2 3">
    <name type="scientific">Dendrobium chrysotoxum</name>
    <name type="common">Orchid</name>
    <dbReference type="NCBI Taxonomy" id="161865"/>
    <lineage>
        <taxon>Eukaryota</taxon>
        <taxon>Viridiplantae</taxon>
        <taxon>Streptophyta</taxon>
        <taxon>Embryophyta</taxon>
        <taxon>Tracheophyta</taxon>
        <taxon>Spermatophyta</taxon>
        <taxon>Magnoliopsida</taxon>
        <taxon>Liliopsida</taxon>
        <taxon>Asparagales</taxon>
        <taxon>Orchidaceae</taxon>
        <taxon>Epidendroideae</taxon>
        <taxon>Malaxideae</taxon>
        <taxon>Dendrobiinae</taxon>
        <taxon>Dendrobium</taxon>
    </lineage>
</organism>
<dbReference type="Pfam" id="PF07891">
    <property type="entry name" value="DUF1666"/>
    <property type="match status" value="1"/>
</dbReference>
<feature type="region of interest" description="Disordered" evidence="1">
    <location>
        <begin position="35"/>
        <end position="59"/>
    </location>
</feature>
<comment type="caution">
    <text evidence="2">The sequence shown here is derived from an EMBL/GenBank/DDBJ whole genome shotgun (WGS) entry which is preliminary data.</text>
</comment>
<dbReference type="Proteomes" id="UP000775213">
    <property type="component" value="Unassembled WGS sequence"/>
</dbReference>
<dbReference type="AlphaFoldDB" id="A0AAV7G053"/>
<evidence type="ECO:0000313" key="2">
    <source>
        <dbReference type="EMBL" id="KAH0449068.1"/>
    </source>
</evidence>
<name>A0AAV7G053_DENCH</name>
<evidence type="ECO:0000256" key="1">
    <source>
        <dbReference type="SAM" id="MobiDB-lite"/>
    </source>
</evidence>
<dbReference type="InterPro" id="IPR012870">
    <property type="entry name" value="DUF1666"/>
</dbReference>
<sequence>MDFFKVKRLRLGRKSKAEEEMDPEKNGMQALEQWKEGITESLSKEGDQDGVLEEEDDDDDDVIANEVKKRLKELRKNSFMVLIPEESCLEEEEEEEEMSSSEWRESEVEVEFDWCGFDTLYISYCERMLYFDKMIVQHLKEAGSWNFSNQSPRYATKRLSLAFKSLSFKRQYDILGDCEQLQPLVKDETNHNLETAYVSQICLSWETLHCQYIQLSQLVSSQLENPSSSYGHSAQEFQQFQVLLLRFIESEPFEQGSRVDIYARVRSSLPKLLQVPTLQGIENSGIMMDQVLFFSGSDHKEIDSDDVDPPVLAPQLLNLIKTSILTFRCFLKRDKNKTRSSLSLFKGHNHDVSSLHQVQTALAKKQMKVKELSKKKAWKKSWPATPIEVGLLFALIDIDIVKRVLRMANISKEQLLWCEEKMSKLDLSDNKLCRNGSPILFPL</sequence>
<reference evidence="2 3" key="1">
    <citation type="journal article" date="2021" name="Hortic Res">
        <title>Chromosome-scale assembly of the Dendrobium chrysotoxum genome enhances the understanding of orchid evolution.</title>
        <authorList>
            <person name="Zhang Y."/>
            <person name="Zhang G.Q."/>
            <person name="Zhang D."/>
            <person name="Liu X.D."/>
            <person name="Xu X.Y."/>
            <person name="Sun W.H."/>
            <person name="Yu X."/>
            <person name="Zhu X."/>
            <person name="Wang Z.W."/>
            <person name="Zhao X."/>
            <person name="Zhong W.Y."/>
            <person name="Chen H."/>
            <person name="Yin W.L."/>
            <person name="Huang T."/>
            <person name="Niu S.C."/>
            <person name="Liu Z.J."/>
        </authorList>
    </citation>
    <scope>NUCLEOTIDE SEQUENCE [LARGE SCALE GENOMIC DNA]</scope>
    <source>
        <strain evidence="2">Lindl</strain>
    </source>
</reference>
<gene>
    <name evidence="2" type="ORF">IEQ34_022868</name>
</gene>
<evidence type="ECO:0000313" key="3">
    <source>
        <dbReference type="Proteomes" id="UP000775213"/>
    </source>
</evidence>
<dbReference type="PANTHER" id="PTHR46702:SF1">
    <property type="entry name" value="DUF1666 FAMILY PROTEIN (DUF1666)"/>
    <property type="match status" value="1"/>
</dbReference>
<accession>A0AAV7G053</accession>
<protein>
    <submittedName>
        <fullName evidence="2">Uncharacterized protein</fullName>
    </submittedName>
</protein>
<feature type="compositionally biased region" description="Basic and acidic residues" evidence="1">
    <location>
        <begin position="35"/>
        <end position="47"/>
    </location>
</feature>
<dbReference type="PANTHER" id="PTHR46702">
    <property type="entry name" value="DNA LIGASE (DUF1666)-RELATED"/>
    <property type="match status" value="1"/>
</dbReference>